<dbReference type="GO" id="GO:0008930">
    <property type="term" value="F:methylthioadenosine nucleosidase activity"/>
    <property type="evidence" value="ECO:0007669"/>
    <property type="project" value="UniProtKB-UniRule"/>
</dbReference>
<feature type="active site" description="Proton donor" evidence="6">
    <location>
        <position position="220"/>
    </location>
</feature>
<evidence type="ECO:0000256" key="5">
    <source>
        <dbReference type="ARBA" id="ARBA00050313"/>
    </source>
</evidence>
<dbReference type="UniPathway" id="UPA00904">
    <property type="reaction ID" value="UER00871"/>
</dbReference>
<evidence type="ECO:0000313" key="9">
    <source>
        <dbReference type="Proteomes" id="UP000184123"/>
    </source>
</evidence>
<dbReference type="SUPFAM" id="SSF53167">
    <property type="entry name" value="Purine and uridine phosphorylases"/>
    <property type="match status" value="1"/>
</dbReference>
<dbReference type="Gene3D" id="3.40.50.1580">
    <property type="entry name" value="Nucleoside phosphorylase domain"/>
    <property type="match status" value="1"/>
</dbReference>
<dbReference type="PANTHER" id="PTHR46832">
    <property type="entry name" value="5'-METHYLTHIOADENOSINE/S-ADENOSYLHOMOCYSTEINE NUCLEOSIDASE"/>
    <property type="match status" value="1"/>
</dbReference>
<organism evidence="8 9">
    <name type="scientific">Halomonas cupida</name>
    <dbReference type="NCBI Taxonomy" id="44933"/>
    <lineage>
        <taxon>Bacteria</taxon>
        <taxon>Pseudomonadati</taxon>
        <taxon>Pseudomonadota</taxon>
        <taxon>Gammaproteobacteria</taxon>
        <taxon>Oceanospirillales</taxon>
        <taxon>Halomonadaceae</taxon>
        <taxon>Halomonas</taxon>
    </lineage>
</organism>
<evidence type="ECO:0000256" key="1">
    <source>
        <dbReference type="ARBA" id="ARBA00004945"/>
    </source>
</evidence>
<dbReference type="EC" id="3.2.2.9" evidence="6"/>
<dbReference type="InterPro" id="IPR035994">
    <property type="entry name" value="Nucleoside_phosphorylase_sf"/>
</dbReference>
<keyword evidence="3 6" id="KW-0378">Hydrolase</keyword>
<comment type="pathway">
    <text evidence="1 6">Amino-acid biosynthesis; L-methionine biosynthesis via salvage pathway; S-methyl-5-thio-alpha-D-ribose 1-phosphate from S-methyl-5'-thioadenosine (hydrolase route): step 1/2.</text>
</comment>
<feature type="binding site" evidence="6">
    <location>
        <position position="175"/>
    </location>
    <ligand>
        <name>substrate</name>
    </ligand>
</feature>
<keyword evidence="4 6" id="KW-0486">Methionine biosynthesis</keyword>
<dbReference type="FunFam" id="3.40.50.1580:FF:000001">
    <property type="entry name" value="MTA/SAH nucleosidase family protein"/>
    <property type="match status" value="1"/>
</dbReference>
<dbReference type="PANTHER" id="PTHR46832:SF1">
    <property type="entry name" value="5'-METHYLTHIOADENOSINE_S-ADENOSYLHOMOCYSTEINE NUCLEOSIDASE"/>
    <property type="match status" value="1"/>
</dbReference>
<dbReference type="InterPro" id="IPR010049">
    <property type="entry name" value="MTA_SAH_Nsdase"/>
</dbReference>
<dbReference type="CDD" id="cd09008">
    <property type="entry name" value="MTAN"/>
    <property type="match status" value="1"/>
</dbReference>
<comment type="catalytic activity">
    <reaction evidence="6">
        <text>S-adenosyl-L-homocysteine + H2O = S-(5-deoxy-D-ribos-5-yl)-L-homocysteine + adenine</text>
        <dbReference type="Rhea" id="RHEA:17805"/>
        <dbReference type="ChEBI" id="CHEBI:15377"/>
        <dbReference type="ChEBI" id="CHEBI:16708"/>
        <dbReference type="ChEBI" id="CHEBI:57856"/>
        <dbReference type="ChEBI" id="CHEBI:58195"/>
        <dbReference type="EC" id="3.2.2.9"/>
    </reaction>
</comment>
<dbReference type="EMBL" id="FRCA01000009">
    <property type="protein sequence ID" value="SHM52257.1"/>
    <property type="molecule type" value="Genomic_DNA"/>
</dbReference>
<comment type="catalytic activity">
    <reaction evidence="5">
        <text>5'-deoxyadenosine + H2O = 5-deoxy-D-ribose + adenine</text>
        <dbReference type="Rhea" id="RHEA:29859"/>
        <dbReference type="ChEBI" id="CHEBI:15377"/>
        <dbReference type="ChEBI" id="CHEBI:16708"/>
        <dbReference type="ChEBI" id="CHEBI:17319"/>
        <dbReference type="ChEBI" id="CHEBI:149540"/>
        <dbReference type="EC" id="3.2.2.9"/>
    </reaction>
    <physiologicalReaction direction="left-to-right" evidence="5">
        <dbReference type="Rhea" id="RHEA:29860"/>
    </physiologicalReaction>
</comment>
<dbReference type="GO" id="GO:0009164">
    <property type="term" value="P:nucleoside catabolic process"/>
    <property type="evidence" value="ECO:0007669"/>
    <property type="project" value="InterPro"/>
</dbReference>
<gene>
    <name evidence="6" type="primary">mtnN</name>
    <name evidence="8" type="ORF">SAMN05660971_03158</name>
</gene>
<dbReference type="STRING" id="44933.SAMN05660971_03158"/>
<comment type="similarity">
    <text evidence="6">Belongs to the PNP/UDP phosphorylase family. MtnN subfamily.</text>
</comment>
<dbReference type="GO" id="GO:0008782">
    <property type="term" value="F:adenosylhomocysteine nucleosidase activity"/>
    <property type="evidence" value="ECO:0007669"/>
    <property type="project" value="UniProtKB-UniRule"/>
</dbReference>
<dbReference type="Proteomes" id="UP000184123">
    <property type="component" value="Unassembled WGS sequence"/>
</dbReference>
<feature type="binding site" evidence="6">
    <location>
        <position position="100"/>
    </location>
    <ligand>
        <name>substrate</name>
    </ligand>
</feature>
<sequence length="267" mass="28654">MSGLRYLPEPTPQEIQETPSLIKRIGIIGAMSQEVAQLAGQMEDVTTRTHVGSTFHVGRLHGVEVILLQSGIGKVNAAIGATLLLDNYQPQAIINTGSAGGFGEGLSIGDVVVSSEVRHHDVDAVVFGYEHGQVPNMPAAYLPDERLVRMARESVEAMNEVKVVEGLIATGDVFMACPDLVSRTRNRFPTMLAAEMEAAAIAQTCHLYGCPFVVIRALSDIAGQGDNHLSFEAFLEKAADHSSRMVSAMVARLANTTQHQENSLHPA</sequence>
<dbReference type="GO" id="GO:0019509">
    <property type="term" value="P:L-methionine salvage from methylthioadenosine"/>
    <property type="evidence" value="ECO:0007669"/>
    <property type="project" value="UniProtKB-UniRule"/>
</dbReference>
<feature type="binding site" evidence="6">
    <location>
        <begin position="196"/>
        <end position="197"/>
    </location>
    <ligand>
        <name>substrate</name>
    </ligand>
</feature>
<evidence type="ECO:0000256" key="4">
    <source>
        <dbReference type="ARBA" id="ARBA00023167"/>
    </source>
</evidence>
<dbReference type="NCBIfam" id="TIGR01704">
    <property type="entry name" value="MTA_SAH-Nsdase"/>
    <property type="match status" value="1"/>
</dbReference>
<evidence type="ECO:0000256" key="2">
    <source>
        <dbReference type="ARBA" id="ARBA00022605"/>
    </source>
</evidence>
<accession>A0A1M7JID5</accession>
<dbReference type="InterPro" id="IPR000845">
    <property type="entry name" value="Nucleoside_phosphorylase_d"/>
</dbReference>
<comment type="catalytic activity">
    <reaction evidence="6">
        <text>S-methyl-5'-thioadenosine + H2O = 5-(methylsulfanyl)-D-ribose + adenine</text>
        <dbReference type="Rhea" id="RHEA:13617"/>
        <dbReference type="ChEBI" id="CHEBI:15377"/>
        <dbReference type="ChEBI" id="CHEBI:16708"/>
        <dbReference type="ChEBI" id="CHEBI:17509"/>
        <dbReference type="ChEBI" id="CHEBI:78440"/>
        <dbReference type="EC" id="3.2.2.9"/>
    </reaction>
</comment>
<evidence type="ECO:0000313" key="8">
    <source>
        <dbReference type="EMBL" id="SHM52257.1"/>
    </source>
</evidence>
<name>A0A1M7JID5_9GAMM</name>
<protein>
    <recommendedName>
        <fullName evidence="6">5'-methylthioadenosine/S-adenosylhomocysteine nucleosidase</fullName>
        <shortName evidence="6">MTA/SAH nucleosidase</shortName>
        <shortName evidence="6">MTAN</shortName>
        <ecNumber evidence="6">3.2.2.9</ecNumber>
    </recommendedName>
    <alternativeName>
        <fullName evidence="6">5'-deoxyadenosine nucleosidase</fullName>
        <shortName evidence="6">DOA nucleosidase</shortName>
        <shortName evidence="6">dAdo nucleosidase</shortName>
    </alternativeName>
    <alternativeName>
        <fullName evidence="6">5'-methylthioadenosine nucleosidase</fullName>
        <shortName evidence="6">MTA nucleosidase</shortName>
    </alternativeName>
    <alternativeName>
        <fullName evidence="6">S-adenosylhomocysteine nucleosidase</fullName>
        <shortName evidence="6">AdoHcy nucleosidase</shortName>
        <shortName evidence="6">SAH nucleosidase</shortName>
        <shortName evidence="6">SRH nucleosidase</shortName>
    </alternativeName>
</protein>
<evidence type="ECO:0000256" key="6">
    <source>
        <dbReference type="HAMAP-Rule" id="MF_01684"/>
    </source>
</evidence>
<proteinExistence type="inferred from homology"/>
<dbReference type="Pfam" id="PF01048">
    <property type="entry name" value="PNP_UDP_1"/>
    <property type="match status" value="1"/>
</dbReference>
<dbReference type="GO" id="GO:0005829">
    <property type="term" value="C:cytosol"/>
    <property type="evidence" value="ECO:0007669"/>
    <property type="project" value="TreeGrafter"/>
</dbReference>
<feature type="domain" description="Nucleoside phosphorylase" evidence="7">
    <location>
        <begin position="24"/>
        <end position="250"/>
    </location>
</feature>
<reference evidence="8 9" key="1">
    <citation type="submission" date="2016-11" db="EMBL/GenBank/DDBJ databases">
        <authorList>
            <person name="Jaros S."/>
            <person name="Januszkiewicz K."/>
            <person name="Wedrychowicz H."/>
        </authorList>
    </citation>
    <scope>NUCLEOTIDE SEQUENCE [LARGE SCALE GENOMIC DNA]</scope>
    <source>
        <strain evidence="8 9">DSM 4740</strain>
    </source>
</reference>
<evidence type="ECO:0000256" key="3">
    <source>
        <dbReference type="ARBA" id="ARBA00022801"/>
    </source>
</evidence>
<keyword evidence="2 6" id="KW-0028">Amino-acid biosynthesis</keyword>
<dbReference type="NCBIfam" id="NF004079">
    <property type="entry name" value="PRK05584.1"/>
    <property type="match status" value="1"/>
</dbReference>
<dbReference type="AlphaFoldDB" id="A0A1M7JID5"/>
<evidence type="ECO:0000259" key="7">
    <source>
        <dbReference type="Pfam" id="PF01048"/>
    </source>
</evidence>
<dbReference type="HAMAP" id="MF_01684">
    <property type="entry name" value="Salvage_MtnN"/>
    <property type="match status" value="1"/>
</dbReference>
<feature type="active site" description="Proton acceptor" evidence="6">
    <location>
        <position position="34"/>
    </location>
</feature>
<dbReference type="GO" id="GO:0019284">
    <property type="term" value="P:L-methionine salvage from S-adenosylmethionine"/>
    <property type="evidence" value="ECO:0007669"/>
    <property type="project" value="TreeGrafter"/>
</dbReference>
<comment type="function">
    <text evidence="6">Catalyzes the irreversible cleavage of the glycosidic bond in both 5'-methylthioadenosine (MTA) and S-adenosylhomocysteine (SAH/AdoHcy) to adenine and the corresponding thioribose, 5'-methylthioribose and S-ribosylhomocysteine, respectively. Also cleaves 5'-deoxyadenosine, a toxic by-product of radical S-adenosylmethionine (SAM) enzymes, into 5-deoxyribose and adenine.</text>
</comment>